<evidence type="ECO:0000256" key="5">
    <source>
        <dbReference type="ARBA" id="ARBA00023170"/>
    </source>
</evidence>
<keyword evidence="3" id="KW-1133">Transmembrane helix</keyword>
<reference evidence="8" key="1">
    <citation type="submission" date="2018-11" db="EMBL/GenBank/DDBJ databases">
        <authorList>
            <person name="Alioto T."/>
            <person name="Alioto T."/>
        </authorList>
    </citation>
    <scope>NUCLEOTIDE SEQUENCE</scope>
</reference>
<comment type="subcellular location">
    <subcellularLocation>
        <location evidence="1">Membrane</location>
        <topology evidence="1">Multi-pass membrane protein</topology>
    </subcellularLocation>
</comment>
<keyword evidence="9" id="KW-1185">Reference proteome</keyword>
<dbReference type="Gene3D" id="3.40.50.2300">
    <property type="match status" value="3"/>
</dbReference>
<dbReference type="PANTHER" id="PTHR24060">
    <property type="entry name" value="METABOTROPIC GLUTAMATE RECEPTOR"/>
    <property type="match status" value="1"/>
</dbReference>
<dbReference type="OrthoDB" id="425344at2759"/>
<proteinExistence type="predicted"/>
<evidence type="ECO:0000256" key="2">
    <source>
        <dbReference type="ARBA" id="ARBA00022692"/>
    </source>
</evidence>
<dbReference type="GO" id="GO:0016020">
    <property type="term" value="C:membrane"/>
    <property type="evidence" value="ECO:0007669"/>
    <property type="project" value="UniProtKB-SubCell"/>
</dbReference>
<evidence type="ECO:0000256" key="1">
    <source>
        <dbReference type="ARBA" id="ARBA00004141"/>
    </source>
</evidence>
<organism evidence="8 9">
    <name type="scientific">Mytilus galloprovincialis</name>
    <name type="common">Mediterranean mussel</name>
    <dbReference type="NCBI Taxonomy" id="29158"/>
    <lineage>
        <taxon>Eukaryota</taxon>
        <taxon>Metazoa</taxon>
        <taxon>Spiralia</taxon>
        <taxon>Lophotrochozoa</taxon>
        <taxon>Mollusca</taxon>
        <taxon>Bivalvia</taxon>
        <taxon>Autobranchia</taxon>
        <taxon>Pteriomorphia</taxon>
        <taxon>Mytilida</taxon>
        <taxon>Mytiloidea</taxon>
        <taxon>Mytilidae</taxon>
        <taxon>Mytilinae</taxon>
        <taxon>Mytilus</taxon>
    </lineage>
</organism>
<dbReference type="InterPro" id="IPR028082">
    <property type="entry name" value="Peripla_BP_I"/>
</dbReference>
<keyword evidence="2" id="KW-0812">Transmembrane</keyword>
<feature type="non-terminal residue" evidence="8">
    <location>
        <position position="566"/>
    </location>
</feature>
<keyword evidence="6" id="KW-0325">Glycoprotein</keyword>
<evidence type="ECO:0000256" key="3">
    <source>
        <dbReference type="ARBA" id="ARBA00022989"/>
    </source>
</evidence>
<dbReference type="InterPro" id="IPR050726">
    <property type="entry name" value="mGluR"/>
</dbReference>
<dbReference type="InterPro" id="IPR001828">
    <property type="entry name" value="ANF_lig-bd_rcpt"/>
</dbReference>
<evidence type="ECO:0000256" key="4">
    <source>
        <dbReference type="ARBA" id="ARBA00023136"/>
    </source>
</evidence>
<gene>
    <name evidence="8" type="ORF">MGAL_10B066562</name>
</gene>
<dbReference type="EMBL" id="UYJE01004836">
    <property type="protein sequence ID" value="VDI31800.1"/>
    <property type="molecule type" value="Genomic_DNA"/>
</dbReference>
<keyword evidence="5" id="KW-0675">Receptor</keyword>
<evidence type="ECO:0000259" key="7">
    <source>
        <dbReference type="Pfam" id="PF01094"/>
    </source>
</evidence>
<evidence type="ECO:0000313" key="9">
    <source>
        <dbReference type="Proteomes" id="UP000596742"/>
    </source>
</evidence>
<dbReference type="Proteomes" id="UP000596742">
    <property type="component" value="Unassembled WGS sequence"/>
</dbReference>
<dbReference type="PRINTS" id="PR00248">
    <property type="entry name" value="GPCRMGR"/>
</dbReference>
<accession>A0A8B6ECP3</accession>
<comment type="caution">
    <text evidence="8">The sequence shown here is derived from an EMBL/GenBank/DDBJ whole genome shotgun (WGS) entry which is preliminary data.</text>
</comment>
<protein>
    <recommendedName>
        <fullName evidence="7">Receptor ligand binding region domain-containing protein</fullName>
    </recommendedName>
</protein>
<dbReference type="AlphaFoldDB" id="A0A8B6ECP3"/>
<dbReference type="InterPro" id="IPR000337">
    <property type="entry name" value="GPCR_3"/>
</dbReference>
<dbReference type="Pfam" id="PF01094">
    <property type="entry name" value="ANF_receptor"/>
    <property type="match status" value="1"/>
</dbReference>
<evidence type="ECO:0000313" key="8">
    <source>
        <dbReference type="EMBL" id="VDI31800.1"/>
    </source>
</evidence>
<keyword evidence="4" id="KW-0472">Membrane</keyword>
<name>A0A8B6ECP3_MYTGA</name>
<sequence length="566" mass="62971">YIPGITLGMLSRDYCDRKYQAVSDAQELFPQFLSESNDCSTDNEVILGLIGATTSSVTEEVSTKFSAKFKVPLVSYSSTASSLSDNAMHPYFMRTISPDGPLMEALIRVLQELKWSFVNVVYTDDTFGRSSYNEIRTRLVAAGICLTQGVEVSSTDTSNTAMDNLLRKLTGSESVGNIYLGASQIAESLLNRAESYSDAGKLQWIFTDSLTLSSSFTGKKYPRGVISVLPGSRKITEFEDHWIRINATTPSSENPWYKDWFMTEFDCSLPGTTNPPHNSKPPCKIPTENERRFAFVQDQFVEPAVHAVYTYANALRRAHVTKCGGVAGMCNNLKSMTTEDFYQNYLKNTDFTYSRVERVESMASAQLEPYNAPAKVKFDSHGDLTDYSFEIYSFNDYSTTGTYNLETQDYHLHLHLRCPTSPCAPCLGATSNPVSRKVFYQRDICCLVLVDLGLYMYLHGDVIMNGVYPVHMGGKEPLSCGDLYKNGAMLVEAMRWTISQANSQNLLKGVTLGGLALDDCFSSLKSIHEVTAIHRHNMPIMDSNGNDLDPDSIDGYHGGSLPHVYK</sequence>
<feature type="domain" description="Receptor ligand binding region" evidence="7">
    <location>
        <begin position="2"/>
        <end position="395"/>
    </location>
</feature>
<dbReference type="SUPFAM" id="SSF53822">
    <property type="entry name" value="Periplasmic binding protein-like I"/>
    <property type="match status" value="2"/>
</dbReference>
<dbReference type="GO" id="GO:0004930">
    <property type="term" value="F:G protein-coupled receptor activity"/>
    <property type="evidence" value="ECO:0007669"/>
    <property type="project" value="InterPro"/>
</dbReference>
<evidence type="ECO:0000256" key="6">
    <source>
        <dbReference type="ARBA" id="ARBA00023180"/>
    </source>
</evidence>